<sequence>MGVSSERVCSLDYGVKKADYNAAHGHLSVYMYDQDTSSMSPSASEHFQVPQLITWSCRTDNPPTVPQDHPLKHPIDPSQDNTTSCIVQDIGYAIDSYSDSPSFLDNDTIMPDEKHSPYHLVNIYGWLFDNVRITPRWPYQPEDPMVSEKLGCRTI</sequence>
<name>A0ACB8TNX9_9APHY</name>
<proteinExistence type="predicted"/>
<protein>
    <submittedName>
        <fullName evidence="1">Uncharacterized protein</fullName>
    </submittedName>
</protein>
<reference evidence="1" key="1">
    <citation type="journal article" date="2021" name="Environ. Microbiol.">
        <title>Gene family expansions and transcriptome signatures uncover fungal adaptations to wood decay.</title>
        <authorList>
            <person name="Hage H."/>
            <person name="Miyauchi S."/>
            <person name="Viragh M."/>
            <person name="Drula E."/>
            <person name="Min B."/>
            <person name="Chaduli D."/>
            <person name="Navarro D."/>
            <person name="Favel A."/>
            <person name="Norest M."/>
            <person name="Lesage-Meessen L."/>
            <person name="Balint B."/>
            <person name="Merenyi Z."/>
            <person name="de Eugenio L."/>
            <person name="Morin E."/>
            <person name="Martinez A.T."/>
            <person name="Baldrian P."/>
            <person name="Stursova M."/>
            <person name="Martinez M.J."/>
            <person name="Novotny C."/>
            <person name="Magnuson J.K."/>
            <person name="Spatafora J.W."/>
            <person name="Maurice S."/>
            <person name="Pangilinan J."/>
            <person name="Andreopoulos W."/>
            <person name="LaButti K."/>
            <person name="Hundley H."/>
            <person name="Na H."/>
            <person name="Kuo A."/>
            <person name="Barry K."/>
            <person name="Lipzen A."/>
            <person name="Henrissat B."/>
            <person name="Riley R."/>
            <person name="Ahrendt S."/>
            <person name="Nagy L.G."/>
            <person name="Grigoriev I.V."/>
            <person name="Martin F."/>
            <person name="Rosso M.N."/>
        </authorList>
    </citation>
    <scope>NUCLEOTIDE SEQUENCE</scope>
    <source>
        <strain evidence="1">CBS 384.51</strain>
    </source>
</reference>
<organism evidence="1 2">
    <name type="scientific">Irpex rosettiformis</name>
    <dbReference type="NCBI Taxonomy" id="378272"/>
    <lineage>
        <taxon>Eukaryota</taxon>
        <taxon>Fungi</taxon>
        <taxon>Dikarya</taxon>
        <taxon>Basidiomycota</taxon>
        <taxon>Agaricomycotina</taxon>
        <taxon>Agaricomycetes</taxon>
        <taxon>Polyporales</taxon>
        <taxon>Irpicaceae</taxon>
        <taxon>Irpex</taxon>
    </lineage>
</organism>
<keyword evidence="2" id="KW-1185">Reference proteome</keyword>
<evidence type="ECO:0000313" key="1">
    <source>
        <dbReference type="EMBL" id="KAI0083699.1"/>
    </source>
</evidence>
<accession>A0ACB8TNX9</accession>
<dbReference type="Proteomes" id="UP001055072">
    <property type="component" value="Unassembled WGS sequence"/>
</dbReference>
<gene>
    <name evidence="1" type="ORF">BDY19DRAFT_616435</name>
</gene>
<comment type="caution">
    <text evidence="1">The sequence shown here is derived from an EMBL/GenBank/DDBJ whole genome shotgun (WGS) entry which is preliminary data.</text>
</comment>
<evidence type="ECO:0000313" key="2">
    <source>
        <dbReference type="Proteomes" id="UP001055072"/>
    </source>
</evidence>
<dbReference type="EMBL" id="MU274955">
    <property type="protein sequence ID" value="KAI0083699.1"/>
    <property type="molecule type" value="Genomic_DNA"/>
</dbReference>